<reference evidence="1 2" key="1">
    <citation type="submission" date="2023-12" db="EMBL/GenBank/DDBJ databases">
        <authorList>
            <person name="Manesh M.J.H."/>
            <person name="Bing R.G."/>
            <person name="Willard D.J."/>
            <person name="Kelly R.M."/>
        </authorList>
    </citation>
    <scope>NUCLEOTIDE SEQUENCE [LARGE SCALE GENOMIC DNA]</scope>
    <source>
        <strain evidence="1 2">DSM 8977</strain>
    </source>
</reference>
<organism evidence="1 2">
    <name type="scientific">Anaerocellum danielii</name>
    <dbReference type="NCBI Taxonomy" id="1387557"/>
    <lineage>
        <taxon>Bacteria</taxon>
        <taxon>Bacillati</taxon>
        <taxon>Bacillota</taxon>
        <taxon>Bacillota incertae sedis</taxon>
        <taxon>Caldicellulosiruptorales</taxon>
        <taxon>Caldicellulosiruptoraceae</taxon>
        <taxon>Anaerocellum</taxon>
    </lineage>
</organism>
<dbReference type="RefSeq" id="WP_045175386.1">
    <property type="nucleotide sequence ID" value="NZ_CP139957.1"/>
</dbReference>
<proteinExistence type="predicted"/>
<dbReference type="Proteomes" id="UP001322744">
    <property type="component" value="Chromosome"/>
</dbReference>
<keyword evidence="2" id="KW-1185">Reference proteome</keyword>
<evidence type="ECO:0000313" key="1">
    <source>
        <dbReference type="EMBL" id="WPX08074.1"/>
    </source>
</evidence>
<accession>A0ABZ0TXV9</accession>
<gene>
    <name evidence="1" type="ORF">SOJ16_001928</name>
</gene>
<evidence type="ECO:0000313" key="2">
    <source>
        <dbReference type="Proteomes" id="UP001322744"/>
    </source>
</evidence>
<dbReference type="EMBL" id="CP139957">
    <property type="protein sequence ID" value="WPX08074.1"/>
    <property type="molecule type" value="Genomic_DNA"/>
</dbReference>
<name>A0ABZ0TXV9_9FIRM</name>
<protein>
    <submittedName>
        <fullName evidence="1">Uncharacterized protein</fullName>
    </submittedName>
</protein>
<sequence length="747" mass="89652">MEPKKINPQKFEAFLWSEDFYERYVVPTKIQDSNIDTYSKNKEAALRLWLRPERELKGLTQFLNSYKKIWISAHQKNNEEISLYIVYQLKGLLRELVQEPDNHLFVEEFLRLLNVITYTGVKNAKIRSNIDPSIYSAAIYWYRDIIFNPFSENKYFHVSYIELFNRYFLFTVKYIISENQAPIFHVLVSYLVDNIYIVNSFGVGIRKYVDLIFYKHWQEYNQLNIEYGIEARVKELDELENNLYSQENLKAWFKKFDELKAIIEPNLDNEQKKSAQEIEEKIVNFVVSKFKYYNLQKIVFIIGAYCLFSQRYDYIKYLWEYKQPPDSDASWIGADIIPLTLNETVKLYFCGILSEKRFDFWEGYHGSEKYYSQYLILLLANILRNFLPNAEGKYSQIENYRLPQLHIYSLSDIEHSTDELIKVATELKKDRSLLAKIGFDKTKLDEIFDQKVVPFLKKLKEEAANQISKKLREEKISLKKVEEFKKEVLKSFYEYAILRDIFIKYFKRYRDKTKEIARGKTEYIRIDTIVEKEVFFEEWHVQYIGVGENIGQTLAAREDFHLLDDITNSCEEIGEKDFEPIFSKFHDPNDIVIFTTSAALWDFFHNTKSFKPNWYKDIKQLEIKGFAGWYDFKSYLIPVFEINYPKIDRLILILNKIKIGELIQFSPINKGEEKYLEDIFYMDIQAFSENKELMEEFIKSPPEWLIRIGDEQKQREYLKKHVRIKIFEQFEFKKTDDFEGYKLLLKS</sequence>